<gene>
    <name evidence="2" type="ORF">NYPRO_LOCUS7812</name>
</gene>
<dbReference type="EMBL" id="CAJHUB010000673">
    <property type="protein sequence ID" value="CAD7675017.1"/>
    <property type="molecule type" value="Genomic_DNA"/>
</dbReference>
<evidence type="ECO:0000313" key="2">
    <source>
        <dbReference type="EMBL" id="CAD7675017.1"/>
    </source>
</evidence>
<feature type="compositionally biased region" description="Pro residues" evidence="1">
    <location>
        <begin position="43"/>
        <end position="55"/>
    </location>
</feature>
<comment type="caution">
    <text evidence="2">The sequence shown here is derived from an EMBL/GenBank/DDBJ whole genome shotgun (WGS) entry which is preliminary data.</text>
</comment>
<dbReference type="AlphaFoldDB" id="A0A811YI66"/>
<evidence type="ECO:0000256" key="1">
    <source>
        <dbReference type="SAM" id="MobiDB-lite"/>
    </source>
</evidence>
<feature type="compositionally biased region" description="Pro residues" evidence="1">
    <location>
        <begin position="24"/>
        <end position="33"/>
    </location>
</feature>
<sequence>MTIFQQFLRTQQHEKRKIQGMMTQPPPPPPPRPATDSGYWTPPVAPEAISPPAPRLSPRRGGRKSESRAAGRGGGRRRRVAAAPQSAVAARAAHAQRGPRPQLSEPAGCPPPRGPAAPSRSGPPATPPPRGAPPSRARGPSSAPRSKRSPGEFGCSAASTSASQVTRRPPSGARSLRRPPPRVLQPSRGKMKRPARGAPLDFEKTLLPPREPLDPPAAASGQMIFTLGRARVEGPGLWGGGRGGSRAESPGCSCAPLVRGLKGPAARLRGGSGLGRLCLAEHRTR</sequence>
<feature type="compositionally biased region" description="Polar residues" evidence="1">
    <location>
        <begin position="157"/>
        <end position="166"/>
    </location>
</feature>
<feature type="compositionally biased region" description="Polar residues" evidence="1">
    <location>
        <begin position="1"/>
        <end position="10"/>
    </location>
</feature>
<protein>
    <submittedName>
        <fullName evidence="2">(raccoon dog) hypothetical protein</fullName>
    </submittedName>
</protein>
<evidence type="ECO:0000313" key="3">
    <source>
        <dbReference type="Proteomes" id="UP000645828"/>
    </source>
</evidence>
<feature type="region of interest" description="Disordered" evidence="1">
    <location>
        <begin position="1"/>
        <end position="218"/>
    </location>
</feature>
<dbReference type="Proteomes" id="UP000645828">
    <property type="component" value="Unassembled WGS sequence"/>
</dbReference>
<proteinExistence type="predicted"/>
<feature type="compositionally biased region" description="Low complexity" evidence="1">
    <location>
        <begin position="133"/>
        <end position="144"/>
    </location>
</feature>
<organism evidence="2 3">
    <name type="scientific">Nyctereutes procyonoides</name>
    <name type="common">Raccoon dog</name>
    <name type="synonym">Canis procyonoides</name>
    <dbReference type="NCBI Taxonomy" id="34880"/>
    <lineage>
        <taxon>Eukaryota</taxon>
        <taxon>Metazoa</taxon>
        <taxon>Chordata</taxon>
        <taxon>Craniata</taxon>
        <taxon>Vertebrata</taxon>
        <taxon>Euteleostomi</taxon>
        <taxon>Mammalia</taxon>
        <taxon>Eutheria</taxon>
        <taxon>Laurasiatheria</taxon>
        <taxon>Carnivora</taxon>
        <taxon>Caniformia</taxon>
        <taxon>Canidae</taxon>
        <taxon>Nyctereutes</taxon>
    </lineage>
</organism>
<name>A0A811YI66_NYCPR</name>
<accession>A0A811YI66</accession>
<keyword evidence="3" id="KW-1185">Reference proteome</keyword>
<feature type="compositionally biased region" description="Low complexity" evidence="1">
    <location>
        <begin position="81"/>
        <end position="102"/>
    </location>
</feature>
<reference evidence="2" key="1">
    <citation type="submission" date="2020-12" db="EMBL/GenBank/DDBJ databases">
        <authorList>
            <consortium name="Molecular Ecology Group"/>
        </authorList>
    </citation>
    <scope>NUCLEOTIDE SEQUENCE</scope>
    <source>
        <strain evidence="2">TBG_1078</strain>
    </source>
</reference>